<name>A0A1S0TJZ3_LOALO</name>
<protein>
    <submittedName>
        <fullName evidence="1">Uncharacterized protein</fullName>
    </submittedName>
</protein>
<gene>
    <name evidence="1" type="ORF">LOAG_13457</name>
</gene>
<dbReference type="KEGG" id="loa:LOAG_13457"/>
<organism evidence="1">
    <name type="scientific">Loa loa</name>
    <name type="common">Eye worm</name>
    <name type="synonym">Filaria loa</name>
    <dbReference type="NCBI Taxonomy" id="7209"/>
    <lineage>
        <taxon>Eukaryota</taxon>
        <taxon>Metazoa</taxon>
        <taxon>Ecdysozoa</taxon>
        <taxon>Nematoda</taxon>
        <taxon>Chromadorea</taxon>
        <taxon>Rhabditida</taxon>
        <taxon>Spirurina</taxon>
        <taxon>Spiruromorpha</taxon>
        <taxon>Filarioidea</taxon>
        <taxon>Onchocercidae</taxon>
        <taxon>Loa</taxon>
    </lineage>
</organism>
<reference evidence="1" key="1">
    <citation type="submission" date="2012-04" db="EMBL/GenBank/DDBJ databases">
        <title>The Genome Sequence of Loa loa.</title>
        <authorList>
            <consortium name="The Broad Institute Genome Sequencing Platform"/>
            <consortium name="Broad Institute Genome Sequencing Center for Infectious Disease"/>
            <person name="Nutman T.B."/>
            <person name="Fink D.L."/>
            <person name="Russ C."/>
            <person name="Young S."/>
            <person name="Zeng Q."/>
            <person name="Gargeya S."/>
            <person name="Alvarado L."/>
            <person name="Berlin A."/>
            <person name="Chapman S.B."/>
            <person name="Chen Z."/>
            <person name="Freedman E."/>
            <person name="Gellesch M."/>
            <person name="Goldberg J."/>
            <person name="Griggs A."/>
            <person name="Gujja S."/>
            <person name="Heilman E.R."/>
            <person name="Heiman D."/>
            <person name="Howarth C."/>
            <person name="Mehta T."/>
            <person name="Neiman D."/>
            <person name="Pearson M."/>
            <person name="Roberts A."/>
            <person name="Saif S."/>
            <person name="Shea T."/>
            <person name="Shenoy N."/>
            <person name="Sisk P."/>
            <person name="Stolte C."/>
            <person name="Sykes S."/>
            <person name="White J."/>
            <person name="Yandava C."/>
            <person name="Haas B."/>
            <person name="Henn M.R."/>
            <person name="Nusbaum C."/>
            <person name="Birren B."/>
        </authorList>
    </citation>
    <scope>NUCLEOTIDE SEQUENCE [LARGE SCALE GENOMIC DNA]</scope>
</reference>
<evidence type="ECO:0000313" key="1">
    <source>
        <dbReference type="EMBL" id="EFO15059.1"/>
    </source>
</evidence>
<dbReference type="GeneID" id="9950926"/>
<accession>A0A1S0TJZ3</accession>
<sequence>MSLISTPFSDLSISLGTPYRLGHPENKQQSRRMYPNFTTVYMKKSDMLIIFTHCYYLKMRKDKKFSDKIFYSKQKLSNTTLHVRKKGQEFMIELVRQTDADIKGEFRVQFRAQSTNSKKYAAICHSTV</sequence>
<dbReference type="AlphaFoldDB" id="A0A1S0TJZ3"/>
<dbReference type="InParanoid" id="A0A1S0TJZ3"/>
<proteinExistence type="predicted"/>
<dbReference type="CTD" id="9950926"/>
<dbReference type="OrthoDB" id="5829216at2759"/>
<dbReference type="RefSeq" id="XP_003149010.1">
    <property type="nucleotide sequence ID" value="XM_003148962.1"/>
</dbReference>
<dbReference type="EMBL" id="JH712574">
    <property type="protein sequence ID" value="EFO15059.1"/>
    <property type="molecule type" value="Genomic_DNA"/>
</dbReference>